<protein>
    <submittedName>
        <fullName evidence="2">Nitrogen regulatory protein pii</fullName>
    </submittedName>
</protein>
<dbReference type="GO" id="GO:0030234">
    <property type="term" value="F:enzyme regulator activity"/>
    <property type="evidence" value="ECO:0007669"/>
    <property type="project" value="InterPro"/>
</dbReference>
<dbReference type="InterPro" id="IPR015867">
    <property type="entry name" value="N-reg_PII/ATP_PRibTrfase_C"/>
</dbReference>
<dbReference type="PANTHER" id="PTHR30115">
    <property type="entry name" value="NITROGEN REGULATORY PROTEIN P-II"/>
    <property type="match status" value="1"/>
</dbReference>
<accession>A0A498RDT6</accession>
<dbReference type="Proteomes" id="UP000277811">
    <property type="component" value="Unassembled WGS sequence"/>
</dbReference>
<dbReference type="GO" id="GO:0005524">
    <property type="term" value="F:ATP binding"/>
    <property type="evidence" value="ECO:0007669"/>
    <property type="project" value="TreeGrafter"/>
</dbReference>
<name>A0A498RDT6_9FIRM</name>
<dbReference type="InterPro" id="IPR011322">
    <property type="entry name" value="N-reg_PII-like_a/b"/>
</dbReference>
<dbReference type="AlphaFoldDB" id="A0A498RDT6"/>
<reference evidence="2 3" key="1">
    <citation type="submission" date="2018-06" db="EMBL/GenBank/DDBJ databases">
        <authorList>
            <person name="Strepis N."/>
        </authorList>
    </citation>
    <scope>NUCLEOTIDE SEQUENCE [LARGE SCALE GENOMIC DNA]</scope>
    <source>
        <strain evidence="2">LUCI</strain>
    </source>
</reference>
<dbReference type="PROSITE" id="PS00638">
    <property type="entry name" value="PII_GLNB_CTER"/>
    <property type="match status" value="1"/>
</dbReference>
<sequence length="135" mass="14864">MEPKITKIEIITRPEKLEDLKEAMNAIRVTGMTVSQVYGCGLSKGHTEVYRGMEVSVNLLPKIKVEIVVCEVPVEAVLEAAKKVCRTGNIGDGKIFVYNIDNAIRIRTGEEGPAAILDRSEDIPIINEKASKVKK</sequence>
<dbReference type="GO" id="GO:0005829">
    <property type="term" value="C:cytosol"/>
    <property type="evidence" value="ECO:0007669"/>
    <property type="project" value="TreeGrafter"/>
</dbReference>
<dbReference type="PROSITE" id="PS51343">
    <property type="entry name" value="PII_GLNB_DOM"/>
    <property type="match status" value="1"/>
</dbReference>
<comment type="similarity">
    <text evidence="1">Belongs to the P(II) protein family.</text>
</comment>
<dbReference type="EMBL" id="UPPP01000073">
    <property type="protein sequence ID" value="VBB07358.1"/>
    <property type="molecule type" value="Genomic_DNA"/>
</dbReference>
<evidence type="ECO:0000256" key="1">
    <source>
        <dbReference type="RuleBase" id="RU003936"/>
    </source>
</evidence>
<organism evidence="2 3">
    <name type="scientific">Lucifera butyrica</name>
    <dbReference type="NCBI Taxonomy" id="1351585"/>
    <lineage>
        <taxon>Bacteria</taxon>
        <taxon>Bacillati</taxon>
        <taxon>Bacillota</taxon>
        <taxon>Negativicutes</taxon>
        <taxon>Veillonellales</taxon>
        <taxon>Veillonellaceae</taxon>
        <taxon>Lucifera</taxon>
    </lineage>
</organism>
<dbReference type="PANTHER" id="PTHR30115:SF11">
    <property type="entry name" value="NITROGEN REGULATORY PROTEIN P-II HOMOLOG"/>
    <property type="match status" value="1"/>
</dbReference>
<dbReference type="InterPro" id="IPR017918">
    <property type="entry name" value="N-reg_PII_CS"/>
</dbReference>
<dbReference type="Pfam" id="PF00543">
    <property type="entry name" value="P-II"/>
    <property type="match status" value="1"/>
</dbReference>
<gene>
    <name evidence="2" type="ORF">LUCI_2602</name>
</gene>
<evidence type="ECO:0000313" key="3">
    <source>
        <dbReference type="Proteomes" id="UP000277811"/>
    </source>
</evidence>
<dbReference type="GO" id="GO:0006808">
    <property type="term" value="P:regulation of nitrogen utilization"/>
    <property type="evidence" value="ECO:0007669"/>
    <property type="project" value="InterPro"/>
</dbReference>
<dbReference type="PRINTS" id="PR00340">
    <property type="entry name" value="PIIGLNB"/>
</dbReference>
<keyword evidence="3" id="KW-1185">Reference proteome</keyword>
<evidence type="ECO:0000313" key="2">
    <source>
        <dbReference type="EMBL" id="VBB07358.1"/>
    </source>
</evidence>
<dbReference type="Gene3D" id="3.30.70.120">
    <property type="match status" value="1"/>
</dbReference>
<dbReference type="InterPro" id="IPR002187">
    <property type="entry name" value="N-reg_PII"/>
</dbReference>
<dbReference type="SUPFAM" id="SSF54913">
    <property type="entry name" value="GlnB-like"/>
    <property type="match status" value="1"/>
</dbReference>
<proteinExistence type="inferred from homology"/>
<dbReference type="SMART" id="SM00938">
    <property type="entry name" value="P-II"/>
    <property type="match status" value="1"/>
</dbReference>
<dbReference type="RefSeq" id="WP_122628301.1">
    <property type="nucleotide sequence ID" value="NZ_UPPP01000073.1"/>
</dbReference>
<dbReference type="OrthoDB" id="9802729at2"/>